<keyword evidence="3" id="KW-1185">Reference proteome</keyword>
<dbReference type="EMBL" id="PGCJ01000872">
    <property type="protein sequence ID" value="PLW16362.1"/>
    <property type="molecule type" value="Genomic_DNA"/>
</dbReference>
<evidence type="ECO:0000313" key="3">
    <source>
        <dbReference type="Proteomes" id="UP000235388"/>
    </source>
</evidence>
<feature type="region of interest" description="Disordered" evidence="1">
    <location>
        <begin position="53"/>
        <end position="73"/>
    </location>
</feature>
<organism evidence="2 3">
    <name type="scientific">Puccinia coronata f. sp. avenae</name>
    <dbReference type="NCBI Taxonomy" id="200324"/>
    <lineage>
        <taxon>Eukaryota</taxon>
        <taxon>Fungi</taxon>
        <taxon>Dikarya</taxon>
        <taxon>Basidiomycota</taxon>
        <taxon>Pucciniomycotina</taxon>
        <taxon>Pucciniomycetes</taxon>
        <taxon>Pucciniales</taxon>
        <taxon>Pucciniaceae</taxon>
        <taxon>Puccinia</taxon>
    </lineage>
</organism>
<dbReference type="AlphaFoldDB" id="A0A2N5SSZ2"/>
<evidence type="ECO:0000313" key="2">
    <source>
        <dbReference type="EMBL" id="PLW16362.1"/>
    </source>
</evidence>
<dbReference type="Proteomes" id="UP000235388">
    <property type="component" value="Unassembled WGS sequence"/>
</dbReference>
<gene>
    <name evidence="2" type="ORF">PCANC_20915</name>
</gene>
<protein>
    <submittedName>
        <fullName evidence="2">Uncharacterized protein</fullName>
    </submittedName>
</protein>
<comment type="caution">
    <text evidence="2">The sequence shown here is derived from an EMBL/GenBank/DDBJ whole genome shotgun (WGS) entry which is preliminary data.</text>
</comment>
<name>A0A2N5SSZ2_9BASI</name>
<accession>A0A2N5SSZ2</accession>
<feature type="region of interest" description="Disordered" evidence="1">
    <location>
        <begin position="1"/>
        <end position="23"/>
    </location>
</feature>
<evidence type="ECO:0000256" key="1">
    <source>
        <dbReference type="SAM" id="MobiDB-lite"/>
    </source>
</evidence>
<sequence>MTSSSNQSQITVQFTTSKNASSEITTSKNASYFNMKGGLLTPFQHHLTRKNLPETTISLTTHPSNSPELTTNP</sequence>
<proteinExistence type="predicted"/>
<reference evidence="2 3" key="1">
    <citation type="submission" date="2017-11" db="EMBL/GenBank/DDBJ databases">
        <title>De novo assembly and phasing of dikaryotic genomes from two isolates of Puccinia coronata f. sp. avenae, the causal agent of oat crown rust.</title>
        <authorList>
            <person name="Miller M.E."/>
            <person name="Zhang Y."/>
            <person name="Omidvar V."/>
            <person name="Sperschneider J."/>
            <person name="Schwessinger B."/>
            <person name="Raley C."/>
            <person name="Palmer J.M."/>
            <person name="Garnica D."/>
            <person name="Upadhyaya N."/>
            <person name="Rathjen J."/>
            <person name="Taylor J.M."/>
            <person name="Park R.F."/>
            <person name="Dodds P.N."/>
            <person name="Hirsch C.D."/>
            <person name="Kianian S.F."/>
            <person name="Figueroa M."/>
        </authorList>
    </citation>
    <scope>NUCLEOTIDE SEQUENCE [LARGE SCALE GENOMIC DNA]</scope>
    <source>
        <strain evidence="2">12NC29</strain>
    </source>
</reference>